<dbReference type="Gene3D" id="3.30.1550.10">
    <property type="entry name" value="Ribosomal protein L11/L12, N-terminal domain"/>
    <property type="match status" value="1"/>
</dbReference>
<comment type="similarity">
    <text evidence="1 7 8">Belongs to the universal ribosomal protein uL11 family.</text>
</comment>
<keyword evidence="12" id="KW-0614">Plasmid</keyword>
<dbReference type="PANTHER" id="PTHR11661">
    <property type="entry name" value="60S RIBOSOMAL PROTEIN L12"/>
    <property type="match status" value="1"/>
</dbReference>
<keyword evidence="5 7" id="KW-0689">Ribosomal protein</keyword>
<dbReference type="FunFam" id="1.10.10.250:FF:000001">
    <property type="entry name" value="50S ribosomal protein L11"/>
    <property type="match status" value="1"/>
</dbReference>
<evidence type="ECO:0000256" key="8">
    <source>
        <dbReference type="RuleBase" id="RU003978"/>
    </source>
</evidence>
<keyword evidence="4 7" id="KW-0694">RNA-binding</keyword>
<evidence type="ECO:0000259" key="10">
    <source>
        <dbReference type="Pfam" id="PF00298"/>
    </source>
</evidence>
<organism evidence="12">
    <name type="scientific">Macrococcoides caseolyticum</name>
    <dbReference type="NCBI Taxonomy" id="69966"/>
    <lineage>
        <taxon>Bacteria</taxon>
        <taxon>Bacillati</taxon>
        <taxon>Bacillota</taxon>
        <taxon>Bacilli</taxon>
        <taxon>Bacillales</taxon>
        <taxon>Staphylococcaceae</taxon>
        <taxon>Macrococcoides</taxon>
    </lineage>
</organism>
<dbReference type="GO" id="GO:0022625">
    <property type="term" value="C:cytosolic large ribosomal subunit"/>
    <property type="evidence" value="ECO:0007669"/>
    <property type="project" value="TreeGrafter"/>
</dbReference>
<dbReference type="Pfam" id="PF00298">
    <property type="entry name" value="Ribosomal_L11"/>
    <property type="match status" value="1"/>
</dbReference>
<comment type="PTM">
    <text evidence="7 9">One or more lysine residues are methylated.</text>
</comment>
<evidence type="ECO:0000256" key="1">
    <source>
        <dbReference type="ARBA" id="ARBA00010537"/>
    </source>
</evidence>
<comment type="subunit">
    <text evidence="7">Part of the ribosomal stalk of the 50S ribosomal subunit. Interacts with L10 and the large rRNA to form the base of the stalk. L10 forms an elongated spine to which L12 dimers bind in a sequential fashion forming a multimeric L10(L12)X complex.</text>
</comment>
<evidence type="ECO:0000256" key="9">
    <source>
        <dbReference type="RuleBase" id="RU003979"/>
    </source>
</evidence>
<dbReference type="NCBIfam" id="TIGR01632">
    <property type="entry name" value="L11_bact"/>
    <property type="match status" value="1"/>
</dbReference>
<dbReference type="GO" id="GO:0070180">
    <property type="term" value="F:large ribosomal subunit rRNA binding"/>
    <property type="evidence" value="ECO:0007669"/>
    <property type="project" value="UniProtKB-UniRule"/>
</dbReference>
<dbReference type="InterPro" id="IPR006519">
    <property type="entry name" value="Ribosomal_uL11_bac-typ"/>
</dbReference>
<evidence type="ECO:0000259" key="11">
    <source>
        <dbReference type="Pfam" id="PF03946"/>
    </source>
</evidence>
<evidence type="ECO:0000256" key="4">
    <source>
        <dbReference type="ARBA" id="ARBA00022884"/>
    </source>
</evidence>
<feature type="domain" description="Large ribosomal subunit protein uL11 N-terminal" evidence="11">
    <location>
        <begin position="9"/>
        <end position="65"/>
    </location>
</feature>
<comment type="function">
    <text evidence="7 9">Forms part of the ribosomal stalk which helps the ribosome interact with GTP-bound translation factors.</text>
</comment>
<dbReference type="AlphaFoldDB" id="A0A097PTA1"/>
<dbReference type="SMART" id="SM00649">
    <property type="entry name" value="RL11"/>
    <property type="match status" value="1"/>
</dbReference>
<evidence type="ECO:0000256" key="6">
    <source>
        <dbReference type="ARBA" id="ARBA00023274"/>
    </source>
</evidence>
<dbReference type="GO" id="GO:0006412">
    <property type="term" value="P:translation"/>
    <property type="evidence" value="ECO:0007669"/>
    <property type="project" value="UniProtKB-UniRule"/>
</dbReference>
<proteinExistence type="inferred from homology"/>
<reference evidence="12" key="1">
    <citation type="journal article" date="2014" name="J. Bacteriol.">
        <title>Characterization of a novel plasmid-borne thiopeptide gene cluster in Staphylococcus epidermidis strain 115.</title>
        <authorList>
            <person name="Bennallack P.R."/>
            <person name="Burt S.R."/>
            <person name="Heder M.J."/>
            <person name="Robison R.A."/>
            <person name="Griffitts J.S."/>
        </authorList>
    </citation>
    <scope>NUCLEOTIDE SEQUENCE</scope>
    <source>
        <strain evidence="12">115</strain>
        <plasmid evidence="12">pBac115</plasmid>
    </source>
</reference>
<accession>A0A097PTA1</accession>
<dbReference type="InterPro" id="IPR036769">
    <property type="entry name" value="Ribosomal_uL11_C_sf"/>
</dbReference>
<evidence type="ECO:0000256" key="5">
    <source>
        <dbReference type="ARBA" id="ARBA00022980"/>
    </source>
</evidence>
<dbReference type="InterPro" id="IPR000911">
    <property type="entry name" value="Ribosomal_uL11"/>
</dbReference>
<dbReference type="InterPro" id="IPR036796">
    <property type="entry name" value="Ribosomal_uL11_N_sf"/>
</dbReference>
<evidence type="ECO:0000256" key="3">
    <source>
        <dbReference type="ARBA" id="ARBA00022730"/>
    </source>
</evidence>
<evidence type="ECO:0000256" key="2">
    <source>
        <dbReference type="ARBA" id="ARBA00022481"/>
    </source>
</evidence>
<dbReference type="HAMAP" id="MF_00736">
    <property type="entry name" value="Ribosomal_uL11"/>
    <property type="match status" value="1"/>
</dbReference>
<dbReference type="RefSeq" id="WP_172686357.1">
    <property type="nucleotide sequence ID" value="NZ_KM613043.1"/>
</dbReference>
<name>A0A097PTA1_9STAP</name>
<dbReference type="InterPro" id="IPR020784">
    <property type="entry name" value="Ribosomal_uL11_N"/>
</dbReference>
<keyword evidence="2 7" id="KW-0488">Methylation</keyword>
<sequence length="140" mass="14994">MAKAIKQIINIQLEAGKASPAPPVGTALGPAGVNIMEFVTQYNAQTKEKSGVIPAEITVYEDRSFNFILKTPPTAELIKEKAHINKGSGVPNKEIVGSISKKDLQEIAEIKMPDLNASSIETAMSMIEGTARNMGVKVED</sequence>
<geneLocation type="plasmid" evidence="12">
    <name>pBac115</name>
</geneLocation>
<protein>
    <recommendedName>
        <fullName evidence="7">Large ribosomal subunit protein uL11</fullName>
    </recommendedName>
</protein>
<dbReference type="Gene3D" id="1.10.10.250">
    <property type="entry name" value="Ribosomal protein L11, C-terminal domain"/>
    <property type="match status" value="1"/>
</dbReference>
<keyword evidence="6 7" id="KW-0687">Ribonucleoprotein</keyword>
<feature type="domain" description="Large ribosomal subunit protein uL11 C-terminal" evidence="10">
    <location>
        <begin position="70"/>
        <end position="138"/>
    </location>
</feature>
<dbReference type="SUPFAM" id="SSF46906">
    <property type="entry name" value="Ribosomal protein L11, C-terminal domain"/>
    <property type="match status" value="1"/>
</dbReference>
<keyword evidence="3 7" id="KW-0699">rRNA-binding</keyword>
<dbReference type="InterPro" id="IPR020783">
    <property type="entry name" value="Ribosomal_uL11_C"/>
</dbReference>
<evidence type="ECO:0000256" key="7">
    <source>
        <dbReference type="HAMAP-Rule" id="MF_00736"/>
    </source>
</evidence>
<evidence type="ECO:0000313" key="12">
    <source>
        <dbReference type="EMBL" id="AIU53943.1"/>
    </source>
</evidence>
<dbReference type="Pfam" id="PF03946">
    <property type="entry name" value="Ribosomal_L11_N"/>
    <property type="match status" value="1"/>
</dbReference>
<dbReference type="CDD" id="cd00349">
    <property type="entry name" value="Ribosomal_L11"/>
    <property type="match status" value="1"/>
</dbReference>
<dbReference type="EMBL" id="KM613043">
    <property type="protein sequence ID" value="AIU53943.1"/>
    <property type="molecule type" value="Genomic_DNA"/>
</dbReference>
<dbReference type="PANTHER" id="PTHR11661:SF1">
    <property type="entry name" value="LARGE RIBOSOMAL SUBUNIT PROTEIN UL11M"/>
    <property type="match status" value="1"/>
</dbReference>
<gene>
    <name evidence="12" type="primary">tclQ</name>
    <name evidence="7" type="synonym">rplK</name>
</gene>
<dbReference type="GO" id="GO:0003735">
    <property type="term" value="F:structural constituent of ribosome"/>
    <property type="evidence" value="ECO:0007669"/>
    <property type="project" value="InterPro"/>
</dbReference>
<dbReference type="SUPFAM" id="SSF54747">
    <property type="entry name" value="Ribosomal L11/L12e N-terminal domain"/>
    <property type="match status" value="1"/>
</dbReference>